<comment type="caution">
    <text evidence="2">The sequence shown here is derived from an EMBL/GenBank/DDBJ whole genome shotgun (WGS) entry which is preliminary data.</text>
</comment>
<gene>
    <name evidence="2" type="ORF">MB14_16625</name>
</gene>
<protein>
    <submittedName>
        <fullName evidence="2">Uncharacterized protein</fullName>
    </submittedName>
</protein>
<evidence type="ECO:0000313" key="2">
    <source>
        <dbReference type="EMBL" id="KYG80166.1"/>
    </source>
</evidence>
<evidence type="ECO:0000256" key="1">
    <source>
        <dbReference type="SAM" id="Phobius"/>
    </source>
</evidence>
<feature type="transmembrane region" description="Helical" evidence="1">
    <location>
        <begin position="70"/>
        <end position="88"/>
    </location>
</feature>
<feature type="transmembrane region" description="Helical" evidence="1">
    <location>
        <begin position="38"/>
        <end position="58"/>
    </location>
</feature>
<dbReference type="OrthoDB" id="677995at2"/>
<name>A0A150XN39_ROSEK</name>
<dbReference type="STRING" id="279360.MB14_16625"/>
<organism evidence="2 3">
    <name type="scientific">Roseivirga ehrenbergii (strain DSM 102268 / JCM 13514 / KCTC 12282 / NCIMB 14502 / KMM 6017)</name>
    <dbReference type="NCBI Taxonomy" id="279360"/>
    <lineage>
        <taxon>Bacteria</taxon>
        <taxon>Pseudomonadati</taxon>
        <taxon>Bacteroidota</taxon>
        <taxon>Cytophagia</taxon>
        <taxon>Cytophagales</taxon>
        <taxon>Roseivirgaceae</taxon>
        <taxon>Roseivirga</taxon>
    </lineage>
</organism>
<proteinExistence type="predicted"/>
<reference evidence="2" key="1">
    <citation type="submission" date="2016-01" db="EMBL/GenBank/DDBJ databases">
        <title>Genome sequencing of Roseivirga ehrenbergii KMM 6017.</title>
        <authorList>
            <person name="Selvaratnam C."/>
            <person name="Thevarajoo S."/>
            <person name="Goh K.M."/>
            <person name="Ee R."/>
            <person name="Chan K.-G."/>
            <person name="Chong C.S."/>
        </authorList>
    </citation>
    <scope>NUCLEOTIDE SEQUENCE [LARGE SCALE GENOMIC DNA]</scope>
    <source>
        <strain evidence="2">KMM 6017</strain>
    </source>
</reference>
<dbReference type="RefSeq" id="WP_062590639.1">
    <property type="nucleotide sequence ID" value="NZ_LQZQ01000005.1"/>
</dbReference>
<dbReference type="AlphaFoldDB" id="A0A150XN39"/>
<accession>A0A150XN39</accession>
<dbReference type="EMBL" id="LQZQ01000005">
    <property type="protein sequence ID" value="KYG80166.1"/>
    <property type="molecule type" value="Genomic_DNA"/>
</dbReference>
<evidence type="ECO:0000313" key="3">
    <source>
        <dbReference type="Proteomes" id="UP000075583"/>
    </source>
</evidence>
<keyword evidence="1" id="KW-1133">Transmembrane helix</keyword>
<keyword evidence="1" id="KW-0812">Transmembrane</keyword>
<feature type="transmembrane region" description="Helical" evidence="1">
    <location>
        <begin position="12"/>
        <end position="32"/>
    </location>
</feature>
<dbReference type="Proteomes" id="UP000075583">
    <property type="component" value="Unassembled WGS sequence"/>
</dbReference>
<keyword evidence="1" id="KW-0472">Membrane</keyword>
<keyword evidence="3" id="KW-1185">Reference proteome</keyword>
<sequence>MKAPKIKQSSEAIILGLVSGLIGVYILIQWKWEKDADILIYLSVSIGLLSTLSSKVANLISTGWMYLGQALGKVTGGILLSIVFFLFLTPISKLQKVFSGKGKFTNNSSSQTNWHDRQHTFIKEDLEELW</sequence>